<evidence type="ECO:0000313" key="2">
    <source>
        <dbReference type="EMBL" id="CAH2398066.1"/>
    </source>
</evidence>
<keyword evidence="3" id="KW-1185">Reference proteome</keyword>
<accession>A0ABM9DPV0</accession>
<feature type="region of interest" description="Disordered" evidence="1">
    <location>
        <begin position="1"/>
        <end position="35"/>
    </location>
</feature>
<sequence length="124" mass="13868">MSPTNGIRRRCKPDGPSNRPIANAQNGTFLSEPGYTRRGRRCHGVLPEQPSLTCWGRLKHRHPLFGAVLTMAVGLAWSVEAGRGGGHHRQRSIRPPPLLPMKSRTKRVEESTFQPRTDIPDGIW</sequence>
<reference evidence="2 3" key="1">
    <citation type="submission" date="2022-03" db="EMBL/GenBank/DDBJ databases">
        <authorList>
            <person name="Brunel B."/>
        </authorList>
    </citation>
    <scope>NUCLEOTIDE SEQUENCE [LARGE SCALE GENOMIC DNA]</scope>
    <source>
        <strain evidence="2">STM5069sample</strain>
    </source>
</reference>
<organism evidence="2 3">
    <name type="scientific">Mesorhizobium escarrei</name>
    <dbReference type="NCBI Taxonomy" id="666018"/>
    <lineage>
        <taxon>Bacteria</taxon>
        <taxon>Pseudomonadati</taxon>
        <taxon>Pseudomonadota</taxon>
        <taxon>Alphaproteobacteria</taxon>
        <taxon>Hyphomicrobiales</taxon>
        <taxon>Phyllobacteriaceae</taxon>
        <taxon>Mesorhizobium</taxon>
    </lineage>
</organism>
<protein>
    <submittedName>
        <fullName evidence="2">Uncharacterized protein</fullName>
    </submittedName>
</protein>
<dbReference type="EMBL" id="CAKXZT010000101">
    <property type="protein sequence ID" value="CAH2398066.1"/>
    <property type="molecule type" value="Genomic_DNA"/>
</dbReference>
<name>A0ABM9DPV0_9HYPH</name>
<evidence type="ECO:0000256" key="1">
    <source>
        <dbReference type="SAM" id="MobiDB-lite"/>
    </source>
</evidence>
<gene>
    <name evidence="2" type="ORF">MES5069_190030</name>
</gene>
<feature type="region of interest" description="Disordered" evidence="1">
    <location>
        <begin position="82"/>
        <end position="124"/>
    </location>
</feature>
<comment type="caution">
    <text evidence="2">The sequence shown here is derived from an EMBL/GenBank/DDBJ whole genome shotgun (WGS) entry which is preliminary data.</text>
</comment>
<proteinExistence type="predicted"/>
<evidence type="ECO:0000313" key="3">
    <source>
        <dbReference type="Proteomes" id="UP001153050"/>
    </source>
</evidence>
<dbReference type="Proteomes" id="UP001153050">
    <property type="component" value="Unassembled WGS sequence"/>
</dbReference>